<proteinExistence type="predicted"/>
<name>A0ACC1R6K3_9HYPO</name>
<organism evidence="1 2">
    <name type="scientific">Lecanicillium saksenae</name>
    <dbReference type="NCBI Taxonomy" id="468837"/>
    <lineage>
        <taxon>Eukaryota</taxon>
        <taxon>Fungi</taxon>
        <taxon>Dikarya</taxon>
        <taxon>Ascomycota</taxon>
        <taxon>Pezizomycotina</taxon>
        <taxon>Sordariomycetes</taxon>
        <taxon>Hypocreomycetidae</taxon>
        <taxon>Hypocreales</taxon>
        <taxon>Cordycipitaceae</taxon>
        <taxon>Lecanicillium</taxon>
    </lineage>
</organism>
<gene>
    <name evidence="1" type="ORF">NLG97_g503</name>
</gene>
<reference evidence="1" key="1">
    <citation type="submission" date="2022-07" db="EMBL/GenBank/DDBJ databases">
        <title>Genome Sequence of Lecanicillium saksenae.</title>
        <authorList>
            <person name="Buettner E."/>
        </authorList>
    </citation>
    <scope>NUCLEOTIDE SEQUENCE</scope>
    <source>
        <strain evidence="1">VT-O1</strain>
    </source>
</reference>
<sequence length="610" mass="68181">MDELSQPLVKRRKHMRKGTRSCTECRRRKIRCIFVPGKAICVHCELRGCQCIDQRDARTEATHLCRDGVQSNANTSTSDRSGYRTKVVVGTTRSKPEFSDVANSLQDASVNPPIVSAMGSATPIPQFDSSATMPSVSLIDSYRESARKSLLAILPDQEEIISVLTTNRQWWDSFQRKLGVISFTDGLESLEAFAVRVINSGQVTELATLAVGYERSLDDDYSRLPVIERLIFSSFDLLCTVKGLECLILLAKTYTDIGKPKRAWLTWRKGLAAAQLLGLHRLRYDTPAMYQRIWWAIYHGDRFTSLLLGLPHGCNDSMLTKASHRFPGMDKAVHWISDLVFDTCIIAGQAIDNNAASDQPSFATAMKLDEQMNSIAASAPCNWWLMDRDVSLQEHEVDQFLDGLIIQFFFLHVRMYLHLPFITTTTPAEQLLVSSKLCFTISERMLQCYTVLRFTAAVVLLVSRRWRAAYHLISPEELASSLALLGEAEAVFQRLYNSTSCNVAGQCCSSLRQLLYSTSSERVAVPYFGVAVLSFVGDTPTEAGPKTPVSSTMGLETARKVDFDFAPTHLQTLLFSESHEQSDGVGMDGGLSDMEALDWDLDTDWSIFFD</sequence>
<dbReference type="Proteomes" id="UP001148737">
    <property type="component" value="Unassembled WGS sequence"/>
</dbReference>
<dbReference type="EMBL" id="JANAKD010000018">
    <property type="protein sequence ID" value="KAJ3499209.1"/>
    <property type="molecule type" value="Genomic_DNA"/>
</dbReference>
<evidence type="ECO:0000313" key="1">
    <source>
        <dbReference type="EMBL" id="KAJ3499209.1"/>
    </source>
</evidence>
<evidence type="ECO:0000313" key="2">
    <source>
        <dbReference type="Proteomes" id="UP001148737"/>
    </source>
</evidence>
<protein>
    <submittedName>
        <fullName evidence="1">Uncharacterized protein</fullName>
    </submittedName>
</protein>
<comment type="caution">
    <text evidence="1">The sequence shown here is derived from an EMBL/GenBank/DDBJ whole genome shotgun (WGS) entry which is preliminary data.</text>
</comment>
<accession>A0ACC1R6K3</accession>
<keyword evidence="2" id="KW-1185">Reference proteome</keyword>